<gene>
    <name evidence="1" type="ORF">CDEB00056_LOCUS4321</name>
</gene>
<dbReference type="Gene3D" id="3.40.1000.10">
    <property type="entry name" value="Mog1/PsbP, alpha/beta/alpha sandwich"/>
    <property type="match status" value="1"/>
</dbReference>
<name>A0A7S3PY31_9STRA</name>
<evidence type="ECO:0000313" key="1">
    <source>
        <dbReference type="EMBL" id="CAE0459480.1"/>
    </source>
</evidence>
<protein>
    <recommendedName>
        <fullName evidence="2">PsbP C-terminal domain-containing protein</fullName>
    </recommendedName>
</protein>
<organism evidence="1">
    <name type="scientific">Chaetoceros debilis</name>
    <dbReference type="NCBI Taxonomy" id="122233"/>
    <lineage>
        <taxon>Eukaryota</taxon>
        <taxon>Sar</taxon>
        <taxon>Stramenopiles</taxon>
        <taxon>Ochrophyta</taxon>
        <taxon>Bacillariophyta</taxon>
        <taxon>Coscinodiscophyceae</taxon>
        <taxon>Chaetocerotophycidae</taxon>
        <taxon>Chaetocerotales</taxon>
        <taxon>Chaetocerotaceae</taxon>
        <taxon>Chaetoceros</taxon>
    </lineage>
</organism>
<evidence type="ECO:0008006" key="2">
    <source>
        <dbReference type="Google" id="ProtNLM"/>
    </source>
</evidence>
<dbReference type="EMBL" id="HBIO01005981">
    <property type="protein sequence ID" value="CAE0459480.1"/>
    <property type="molecule type" value="Transcribed_RNA"/>
</dbReference>
<reference evidence="1" key="1">
    <citation type="submission" date="2021-01" db="EMBL/GenBank/DDBJ databases">
        <authorList>
            <person name="Corre E."/>
            <person name="Pelletier E."/>
            <person name="Niang G."/>
            <person name="Scheremetjew M."/>
            <person name="Finn R."/>
            <person name="Kale V."/>
            <person name="Holt S."/>
            <person name="Cochrane G."/>
            <person name="Meng A."/>
            <person name="Brown T."/>
            <person name="Cohen L."/>
        </authorList>
    </citation>
    <scope>NUCLEOTIDE SEQUENCE</scope>
    <source>
        <strain evidence="1">MM31A-1</strain>
    </source>
</reference>
<accession>A0A7S3PY31</accession>
<dbReference type="AlphaFoldDB" id="A0A7S3PY31"/>
<proteinExistence type="predicted"/>
<sequence>MLLRMANIRTSQHYPALSHLLSIAIIQLDVMHILLQWTLISVALLRNQKTNGFILSPSPTNISNLSKSCRLQETQMFSQSSDTDRRSFISKSCLAGLVSVLSSSYSHSAIAAEDLTSQMFNDDGSLKDGVIDGNKAEAKDITITVSFPAPADSTSAITSIDGKDIKNDAGEAMTISASYQVPDKWTSAPDYLDTLLSVREKACENIAVFQVPGVYKDYSVLDKATTTGIAKVFNFKSIEAGAFPKTLASADIVSGRKVEKAFSRDNEDDKKRKYYEFDLAVAPDKCGSSEENLGLGFCPYDTIVLLSATIIEGKMMVCGVTCTKSEWKRSNADVKRLRNSFFVEPVSA</sequence>